<dbReference type="AlphaFoldDB" id="A0A231UW20"/>
<dbReference type="Proteomes" id="UP000215405">
    <property type="component" value="Unassembled WGS sequence"/>
</dbReference>
<evidence type="ECO:0000313" key="2">
    <source>
        <dbReference type="Proteomes" id="UP000215405"/>
    </source>
</evidence>
<dbReference type="InterPro" id="IPR008320">
    <property type="entry name" value="UCP032025"/>
</dbReference>
<dbReference type="EMBL" id="NBYO01000002">
    <property type="protein sequence ID" value="OXT00159.1"/>
    <property type="molecule type" value="Genomic_DNA"/>
</dbReference>
<proteinExistence type="predicted"/>
<dbReference type="Pfam" id="PF07370">
    <property type="entry name" value="DUF1489"/>
    <property type="match status" value="1"/>
</dbReference>
<evidence type="ECO:0000313" key="1">
    <source>
        <dbReference type="EMBL" id="OXT00159.1"/>
    </source>
</evidence>
<name>A0A231UW20_9HYPH</name>
<reference evidence="2" key="1">
    <citation type="journal article" date="2017" name="Int. J. Syst. Evol. Microbiol.">
        <title>Notoacmeibacter marinus gen. nov., sp. nov., isolated from the gut of a limpet and proposal of Notoacmeibacteraceae fam. nov. in the order Rhizobiales of the class Alphaproteobacteria.</title>
        <authorList>
            <person name="Huang Z."/>
            <person name="Guo F."/>
            <person name="Lai Q."/>
        </authorList>
    </citation>
    <scope>NUCLEOTIDE SEQUENCE [LARGE SCALE GENOMIC DNA]</scope>
    <source>
        <strain evidence="2">XMTR2A4</strain>
    </source>
</reference>
<comment type="caution">
    <text evidence="1">The sequence shown here is derived from an EMBL/GenBank/DDBJ whole genome shotgun (WGS) entry which is preliminary data.</text>
</comment>
<sequence>MTLHLIKLCVGVENIADLQRSIDRRIASGKGGAHDYIHATRMMPKRAEEILDGGSLYWVIKGSIQVRQRILELRSLSGADGLKRCGIVLEPLLHPVRPVPRRVFQGWRYLLADDAPPDLSGDQAEDVPAELMAQLVSLGLA</sequence>
<accession>A0A231UW20</accession>
<dbReference type="RefSeq" id="WP_094076983.1">
    <property type="nucleotide sequence ID" value="NZ_NBYO01000002.1"/>
</dbReference>
<keyword evidence="2" id="KW-1185">Reference proteome</keyword>
<dbReference type="PIRSF" id="PIRSF032025">
    <property type="entry name" value="UCP032025"/>
    <property type="match status" value="1"/>
</dbReference>
<gene>
    <name evidence="1" type="ORF">B7H23_08220</name>
</gene>
<protein>
    <submittedName>
        <fullName evidence="1">Lysophospholipase</fullName>
    </submittedName>
</protein>
<organism evidence="1 2">
    <name type="scientific">Notoacmeibacter marinus</name>
    <dbReference type="NCBI Taxonomy" id="1876515"/>
    <lineage>
        <taxon>Bacteria</taxon>
        <taxon>Pseudomonadati</taxon>
        <taxon>Pseudomonadota</taxon>
        <taxon>Alphaproteobacteria</taxon>
        <taxon>Hyphomicrobiales</taxon>
        <taxon>Notoacmeibacteraceae</taxon>
        <taxon>Notoacmeibacter</taxon>
    </lineage>
</organism>